<feature type="non-terminal residue" evidence="1">
    <location>
        <position position="1"/>
    </location>
</feature>
<organism evidence="1 2">
    <name type="scientific">Campylobacter magnus</name>
    <dbReference type="NCBI Taxonomy" id="3026462"/>
    <lineage>
        <taxon>Bacteria</taxon>
        <taxon>Pseudomonadati</taxon>
        <taxon>Campylobacterota</taxon>
        <taxon>Epsilonproteobacteria</taxon>
        <taxon>Campylobacterales</taxon>
        <taxon>Campylobacteraceae</taxon>
        <taxon>Campylobacter</taxon>
    </lineage>
</organism>
<sequence length="61" mass="7057">NFKFFDGSYVALPLLEKEFNEYKKSGGIIGLEEAKKNRRVQAKKWSNFTNILASLLFGWTL</sequence>
<protein>
    <submittedName>
        <fullName evidence="1">Uncharacterized protein</fullName>
    </submittedName>
</protein>
<accession>A0ABT8T709</accession>
<reference evidence="1 2" key="1">
    <citation type="submission" date="2023-06" db="EMBL/GenBank/DDBJ databases">
        <title>Campylobacter magnum sp. nov., isolated from cecal contents of domestic pigs (Sus scrofa domesticus).</title>
        <authorList>
            <person name="Papic B."/>
            <person name="Gruntar I."/>
        </authorList>
    </citation>
    <scope>NUCLEOTIDE SEQUENCE [LARGE SCALE GENOMIC DNA]</scope>
    <source>
        <strain evidence="2">34484-21</strain>
    </source>
</reference>
<name>A0ABT8T709_9BACT</name>
<evidence type="ECO:0000313" key="1">
    <source>
        <dbReference type="EMBL" id="MDO2408478.1"/>
    </source>
</evidence>
<gene>
    <name evidence="1" type="ORF">Q2362_00005</name>
</gene>
<proteinExistence type="predicted"/>
<comment type="caution">
    <text evidence="1">The sequence shown here is derived from an EMBL/GenBank/DDBJ whole genome shotgun (WGS) entry which is preliminary data.</text>
</comment>
<dbReference type="EMBL" id="JAULJQ010000001">
    <property type="protein sequence ID" value="MDO2408478.1"/>
    <property type="molecule type" value="Genomic_DNA"/>
</dbReference>
<dbReference type="RefSeq" id="WP_302243174.1">
    <property type="nucleotide sequence ID" value="NZ_JAULJQ010000001.1"/>
</dbReference>
<evidence type="ECO:0000313" key="2">
    <source>
        <dbReference type="Proteomes" id="UP001171111"/>
    </source>
</evidence>
<keyword evidence="2" id="KW-1185">Reference proteome</keyword>
<dbReference type="Proteomes" id="UP001171111">
    <property type="component" value="Unassembled WGS sequence"/>
</dbReference>